<sequence>MSLYPTVPTENGTPLADAAPNGESVTISVTQDGAGFDITVPEGAGTIEIGGVSYAFDTADILGQAPLILGAPTTAAPVPEDLSLLTGVDYVVAPYLYDPAGGVPSVTLTTLRGDETLGTGAGYALTEFDRISGFSVRQDVTNSRGVGGAVAAIVAPLPYEPTRLTFGATHALVKADGVQPGGASTILAVVNAVLDERGGTFFRDASGTRLRAYFSSQSGRVFTSNMDGKLLLNFSEWYAPTEPFEAGDRICLMIQARPDFARYISYRNGALLKTWSRSYSGSTAKIDTTEPLTIGFTDFGSWKDYAIRGGVEDLRIWTDVAEDIDITTNSFAALFMDDTGGAKHPDIANTVFGQPKIWLPTDPAQANALVNLGTAGNFTSKLGVFA</sequence>
<name>A0A443IPV0_9RHOB</name>
<protein>
    <submittedName>
        <fullName evidence="2">Uncharacterized protein</fullName>
    </submittedName>
</protein>
<dbReference type="Proteomes" id="UP000285710">
    <property type="component" value="Unassembled WGS sequence"/>
</dbReference>
<proteinExistence type="predicted"/>
<accession>A0A443IPV0</accession>
<dbReference type="EMBL" id="SAUW01000018">
    <property type="protein sequence ID" value="RWR08150.1"/>
    <property type="molecule type" value="Genomic_DNA"/>
</dbReference>
<evidence type="ECO:0000313" key="3">
    <source>
        <dbReference type="Proteomes" id="UP000285710"/>
    </source>
</evidence>
<feature type="region of interest" description="Disordered" evidence="1">
    <location>
        <begin position="1"/>
        <end position="21"/>
    </location>
</feature>
<dbReference type="RefSeq" id="WP_128270463.1">
    <property type="nucleotide sequence ID" value="NZ_SAUW01000018.1"/>
</dbReference>
<evidence type="ECO:0000313" key="2">
    <source>
        <dbReference type="EMBL" id="RWR08150.1"/>
    </source>
</evidence>
<organism evidence="2 3">
    <name type="scientific">Paenirhodobacter populi</name>
    <dbReference type="NCBI Taxonomy" id="2306993"/>
    <lineage>
        <taxon>Bacteria</taxon>
        <taxon>Pseudomonadati</taxon>
        <taxon>Pseudomonadota</taxon>
        <taxon>Alphaproteobacteria</taxon>
        <taxon>Rhodobacterales</taxon>
        <taxon>Rhodobacter group</taxon>
        <taxon>Paenirhodobacter</taxon>
    </lineage>
</organism>
<reference evidence="2 3" key="1">
    <citation type="submission" date="2019-01" db="EMBL/GenBank/DDBJ databases">
        <title>Sinorhodobacter populi sp. nov. isolated from the symptomatic bark tissue of Populus euramericana canker.</title>
        <authorList>
            <person name="Xu G."/>
        </authorList>
    </citation>
    <scope>NUCLEOTIDE SEQUENCE [LARGE SCALE GENOMIC DNA]</scope>
    <source>
        <strain evidence="2 3">2D-5</strain>
    </source>
</reference>
<reference evidence="2 3" key="2">
    <citation type="submission" date="2019-01" db="EMBL/GenBank/DDBJ databases">
        <authorList>
            <person name="Li Y."/>
        </authorList>
    </citation>
    <scope>NUCLEOTIDE SEQUENCE [LARGE SCALE GENOMIC DNA]</scope>
    <source>
        <strain evidence="2 3">2D-5</strain>
    </source>
</reference>
<gene>
    <name evidence="2" type="ORF">D2T33_16120</name>
</gene>
<evidence type="ECO:0000256" key="1">
    <source>
        <dbReference type="SAM" id="MobiDB-lite"/>
    </source>
</evidence>
<dbReference type="AlphaFoldDB" id="A0A443IPV0"/>
<keyword evidence="3" id="KW-1185">Reference proteome</keyword>
<comment type="caution">
    <text evidence="2">The sequence shown here is derived from an EMBL/GenBank/DDBJ whole genome shotgun (WGS) entry which is preliminary data.</text>
</comment>